<keyword evidence="3" id="KW-1185">Reference proteome</keyword>
<dbReference type="PANTHER" id="PTHR43792:SF1">
    <property type="entry name" value="N-ACETYLTRANSFERASE DOMAIN-CONTAINING PROTEIN"/>
    <property type="match status" value="1"/>
</dbReference>
<gene>
    <name evidence="2" type="ORF">SAMN02745215_01679</name>
</gene>
<accession>A0A1M7T9Y3</accession>
<feature type="domain" description="N-acetyltransferase" evidence="1">
    <location>
        <begin position="13"/>
        <end position="178"/>
    </location>
</feature>
<dbReference type="STRING" id="1121395.SAMN02745215_01679"/>
<dbReference type="PROSITE" id="PS51186">
    <property type="entry name" value="GNAT"/>
    <property type="match status" value="1"/>
</dbReference>
<dbReference type="Proteomes" id="UP000184010">
    <property type="component" value="Unassembled WGS sequence"/>
</dbReference>
<protein>
    <submittedName>
        <fullName evidence="2">Protein N-acetyltransferase, RimJ/RimL family</fullName>
    </submittedName>
</protein>
<dbReference type="EMBL" id="FRDN01000006">
    <property type="protein sequence ID" value="SHN67509.1"/>
    <property type="molecule type" value="Genomic_DNA"/>
</dbReference>
<dbReference type="SUPFAM" id="SSF55729">
    <property type="entry name" value="Acyl-CoA N-acyltransferases (Nat)"/>
    <property type="match status" value="1"/>
</dbReference>
<sequence>MAEKGFAIKTERLILRPLERNDLDTAHEYAGDVENTKYMIHLPNNTIKETEQFLQRIAAEWEKDNPSFYEYAIILGGKHIGAVSVYLDESRQEGELGWLISKMHQGNGYGTEAAKAVLDWAINELKVKKIVAYCDYRNEPSFHVMHKIGLCLERDDGTRRYKGSDIDIPELMYSLTVE</sequence>
<dbReference type="InterPro" id="IPR051531">
    <property type="entry name" value="N-acetyltransferase"/>
</dbReference>
<dbReference type="CDD" id="cd04301">
    <property type="entry name" value="NAT_SF"/>
    <property type="match status" value="1"/>
</dbReference>
<keyword evidence="2" id="KW-0808">Transferase</keyword>
<organism evidence="2 3">
    <name type="scientific">Desulfitobacterium chlororespirans DSM 11544</name>
    <dbReference type="NCBI Taxonomy" id="1121395"/>
    <lineage>
        <taxon>Bacteria</taxon>
        <taxon>Bacillati</taxon>
        <taxon>Bacillota</taxon>
        <taxon>Clostridia</taxon>
        <taxon>Eubacteriales</taxon>
        <taxon>Desulfitobacteriaceae</taxon>
        <taxon>Desulfitobacterium</taxon>
    </lineage>
</organism>
<name>A0A1M7T9Y3_9FIRM</name>
<dbReference type="Pfam" id="PF13302">
    <property type="entry name" value="Acetyltransf_3"/>
    <property type="match status" value="1"/>
</dbReference>
<evidence type="ECO:0000259" key="1">
    <source>
        <dbReference type="PROSITE" id="PS51186"/>
    </source>
</evidence>
<dbReference type="GO" id="GO:0016747">
    <property type="term" value="F:acyltransferase activity, transferring groups other than amino-acyl groups"/>
    <property type="evidence" value="ECO:0007669"/>
    <property type="project" value="InterPro"/>
</dbReference>
<dbReference type="RefSeq" id="WP_072772181.1">
    <property type="nucleotide sequence ID" value="NZ_FRDN01000006.1"/>
</dbReference>
<dbReference type="PANTHER" id="PTHR43792">
    <property type="entry name" value="GNAT FAMILY, PUTATIVE (AFU_ORTHOLOGUE AFUA_3G00765)-RELATED-RELATED"/>
    <property type="match status" value="1"/>
</dbReference>
<dbReference type="InterPro" id="IPR000182">
    <property type="entry name" value="GNAT_dom"/>
</dbReference>
<evidence type="ECO:0000313" key="2">
    <source>
        <dbReference type="EMBL" id="SHN67509.1"/>
    </source>
</evidence>
<proteinExistence type="predicted"/>
<evidence type="ECO:0000313" key="3">
    <source>
        <dbReference type="Proteomes" id="UP000184010"/>
    </source>
</evidence>
<reference evidence="3" key="1">
    <citation type="submission" date="2016-12" db="EMBL/GenBank/DDBJ databases">
        <authorList>
            <person name="Varghese N."/>
            <person name="Submissions S."/>
        </authorList>
    </citation>
    <scope>NUCLEOTIDE SEQUENCE [LARGE SCALE GENOMIC DNA]</scope>
    <source>
        <strain evidence="3">DSM 11544</strain>
    </source>
</reference>
<dbReference type="Gene3D" id="3.40.630.30">
    <property type="match status" value="1"/>
</dbReference>
<dbReference type="AlphaFoldDB" id="A0A1M7T9Y3"/>
<dbReference type="InterPro" id="IPR016181">
    <property type="entry name" value="Acyl_CoA_acyltransferase"/>
</dbReference>